<evidence type="ECO:0000313" key="2">
    <source>
        <dbReference type="EMBL" id="SPD23374.1"/>
    </source>
</evidence>
<protein>
    <submittedName>
        <fullName evidence="2">Uncharacterized protein</fullName>
    </submittedName>
</protein>
<proteinExistence type="predicted"/>
<sequence>MSNSSPISNSFSSPLSLKNSRLPHTLSRSPLTATVPGANLPPFSPVKKHQIAPISVAVSRVCGYGFPAWVCGGSVTVVAWVLGCDWVVGWWVVGCELRVVIWKRTNTMLSWSRSKTCLANEAGRAHDVIGHEVPHDPVLGVTLLDEWVFGIEREFEGFFFGDGGDESQSGMGVGSGGGTIVAKEAMVEGSRSSTMYTL</sequence>
<dbReference type="EMBL" id="OIVN01002224">
    <property type="protein sequence ID" value="SPD01796.1"/>
    <property type="molecule type" value="Genomic_DNA"/>
</dbReference>
<name>A0A2N9IGL8_FAGSY</name>
<reference evidence="2" key="1">
    <citation type="submission" date="2018-02" db="EMBL/GenBank/DDBJ databases">
        <authorList>
            <person name="Cohen D.B."/>
            <person name="Kent A.D."/>
        </authorList>
    </citation>
    <scope>NUCLEOTIDE SEQUENCE</scope>
</reference>
<evidence type="ECO:0000313" key="1">
    <source>
        <dbReference type="EMBL" id="SPD01796.1"/>
    </source>
</evidence>
<organism evidence="2">
    <name type="scientific">Fagus sylvatica</name>
    <name type="common">Beechnut</name>
    <dbReference type="NCBI Taxonomy" id="28930"/>
    <lineage>
        <taxon>Eukaryota</taxon>
        <taxon>Viridiplantae</taxon>
        <taxon>Streptophyta</taxon>
        <taxon>Embryophyta</taxon>
        <taxon>Tracheophyta</taxon>
        <taxon>Spermatophyta</taxon>
        <taxon>Magnoliopsida</taxon>
        <taxon>eudicotyledons</taxon>
        <taxon>Gunneridae</taxon>
        <taxon>Pentapetalae</taxon>
        <taxon>rosids</taxon>
        <taxon>fabids</taxon>
        <taxon>Fagales</taxon>
        <taxon>Fagaceae</taxon>
        <taxon>Fagus</taxon>
    </lineage>
</organism>
<accession>A0A2N9IGL8</accession>
<dbReference type="AlphaFoldDB" id="A0A2N9IGL8"/>
<dbReference type="EMBL" id="OIVN01005633">
    <property type="protein sequence ID" value="SPD23374.1"/>
    <property type="molecule type" value="Genomic_DNA"/>
</dbReference>
<gene>
    <name evidence="1" type="ORF">FSB_LOCUS29678</name>
    <name evidence="2" type="ORF">FSB_LOCUS51256</name>
</gene>